<comment type="caution">
    <text evidence="1">The sequence shown here is derived from an EMBL/GenBank/DDBJ whole genome shotgun (WGS) entry which is preliminary data.</text>
</comment>
<name>A0AAP5H0M2_PAEAM</name>
<gene>
    <name evidence="1" type="ORF">J2W91_001026</name>
</gene>
<proteinExistence type="predicted"/>
<dbReference type="AlphaFoldDB" id="A0AAP5H0M2"/>
<protein>
    <submittedName>
        <fullName evidence="1">Ferric iron reductase protein FhuF</fullName>
    </submittedName>
</protein>
<reference evidence="1" key="1">
    <citation type="submission" date="2023-07" db="EMBL/GenBank/DDBJ databases">
        <title>Sorghum-associated microbial communities from plants grown in Nebraska, USA.</title>
        <authorList>
            <person name="Schachtman D."/>
        </authorList>
    </citation>
    <scope>NUCLEOTIDE SEQUENCE</scope>
    <source>
        <strain evidence="1">BE80</strain>
    </source>
</reference>
<dbReference type="EMBL" id="JAVDTR010000002">
    <property type="protein sequence ID" value="MDR6722578.1"/>
    <property type="molecule type" value="Genomic_DNA"/>
</dbReference>
<evidence type="ECO:0000313" key="2">
    <source>
        <dbReference type="Proteomes" id="UP001254832"/>
    </source>
</evidence>
<dbReference type="Proteomes" id="UP001254832">
    <property type="component" value="Unassembled WGS sequence"/>
</dbReference>
<evidence type="ECO:0000313" key="1">
    <source>
        <dbReference type="EMBL" id="MDR6722578.1"/>
    </source>
</evidence>
<organism evidence="1 2">
    <name type="scientific">Paenibacillus amylolyticus</name>
    <dbReference type="NCBI Taxonomy" id="1451"/>
    <lineage>
        <taxon>Bacteria</taxon>
        <taxon>Bacillati</taxon>
        <taxon>Bacillota</taxon>
        <taxon>Bacilli</taxon>
        <taxon>Bacillales</taxon>
        <taxon>Paenibacillaceae</taxon>
        <taxon>Paenibacillus</taxon>
    </lineage>
</organism>
<accession>A0AAP5H0M2</accession>
<dbReference type="RefSeq" id="WP_310136976.1">
    <property type="nucleotide sequence ID" value="NZ_JAVDTR010000002.1"/>
</dbReference>
<sequence length="276" mass="31322">MGRYPGSNQDSDPKHSELVETLQHFFVTKIRNSCETSEYSVTVKDLLDEERRKSFLREQATQQGLELGGMGSVAVGTLFAKRYSVWVMAVVSAFSLYDTLLRIENDVVRVELTGSGRMRYESQLEQCLVANADLTKRRSQLTMLKGRLQLHLETIFKGVAADTGASEKVMWALIAHNVQQLYAQMIHDEGIWKTAERLTRIQEDRSVWLAPQGDTESPFASKLKCFEHPKWQGQPLLIRRYCCLAYQVGSGSHAHGYCNSCPKLDSESRLRNLLQS</sequence>